<evidence type="ECO:0000313" key="4">
    <source>
        <dbReference type="Proteomes" id="UP000178726"/>
    </source>
</evidence>
<keyword evidence="2" id="KW-0812">Transmembrane</keyword>
<gene>
    <name evidence="3" type="ORF">A3I29_00400</name>
</gene>
<sequence>MLNIYNQGNRQDEDVSPKSKKVETPAKPVDFRTYVDPTGELRSKELGRGIWLVSHRVWIYRLIILVLVLLNVFLWLTGLIKWGIFFVEGQAQTRMLQQLAGFPSYIAMNKRLAPEEIQILDPIILPGGVDKYDVIAEITNLNNRFVVQLEYSFLINGSSTDKGKAIILPNETRPIAVLGLNGYEGGEVVTVVEKIRWTRLNAHVVADPQAWQEERLNFAASNFVFTPATVGSGASANTLAFNLLNNSPFNYVEAQFYIGLYNGPDNLVGLSPLTIKNFNSLSTHQIDIRNFVRNLQVSEIKLYPLINVYDKEAYRVSTP</sequence>
<name>A0A1F6N9A3_9BACT</name>
<feature type="compositionally biased region" description="Basic and acidic residues" evidence="1">
    <location>
        <begin position="10"/>
        <end position="23"/>
    </location>
</feature>
<evidence type="ECO:0000313" key="3">
    <source>
        <dbReference type="EMBL" id="OGH80517.1"/>
    </source>
</evidence>
<comment type="caution">
    <text evidence="3">The sequence shown here is derived from an EMBL/GenBank/DDBJ whole genome shotgun (WGS) entry which is preliminary data.</text>
</comment>
<keyword evidence="2" id="KW-1133">Transmembrane helix</keyword>
<reference evidence="3 4" key="1">
    <citation type="journal article" date="2016" name="Nat. Commun.">
        <title>Thousands of microbial genomes shed light on interconnected biogeochemical processes in an aquifer system.</title>
        <authorList>
            <person name="Anantharaman K."/>
            <person name="Brown C.T."/>
            <person name="Hug L.A."/>
            <person name="Sharon I."/>
            <person name="Castelle C.J."/>
            <person name="Probst A.J."/>
            <person name="Thomas B.C."/>
            <person name="Singh A."/>
            <person name="Wilkins M.J."/>
            <person name="Karaoz U."/>
            <person name="Brodie E.L."/>
            <person name="Williams K.H."/>
            <person name="Hubbard S.S."/>
            <person name="Banfield J.F."/>
        </authorList>
    </citation>
    <scope>NUCLEOTIDE SEQUENCE [LARGE SCALE GENOMIC DNA]</scope>
</reference>
<accession>A0A1F6N9A3</accession>
<organism evidence="3 4">
    <name type="scientific">Candidatus Magasanikbacteria bacterium RIFCSPLOWO2_02_FULL_44_11</name>
    <dbReference type="NCBI Taxonomy" id="1798689"/>
    <lineage>
        <taxon>Bacteria</taxon>
        <taxon>Candidatus Magasanikiibacteriota</taxon>
    </lineage>
</organism>
<protein>
    <submittedName>
        <fullName evidence="3">Uncharacterized protein</fullName>
    </submittedName>
</protein>
<feature type="region of interest" description="Disordered" evidence="1">
    <location>
        <begin position="1"/>
        <end position="23"/>
    </location>
</feature>
<keyword evidence="2" id="KW-0472">Membrane</keyword>
<dbReference type="AlphaFoldDB" id="A0A1F6N9A3"/>
<dbReference type="Proteomes" id="UP000178726">
    <property type="component" value="Unassembled WGS sequence"/>
</dbReference>
<evidence type="ECO:0000256" key="1">
    <source>
        <dbReference type="SAM" id="MobiDB-lite"/>
    </source>
</evidence>
<dbReference type="EMBL" id="MFQK01000042">
    <property type="protein sequence ID" value="OGH80517.1"/>
    <property type="molecule type" value="Genomic_DNA"/>
</dbReference>
<feature type="transmembrane region" description="Helical" evidence="2">
    <location>
        <begin position="58"/>
        <end position="87"/>
    </location>
</feature>
<evidence type="ECO:0000256" key="2">
    <source>
        <dbReference type="SAM" id="Phobius"/>
    </source>
</evidence>
<proteinExistence type="predicted"/>